<reference evidence="1 2" key="1">
    <citation type="journal article" date="2004" name="Nature">
        <title>Genome evolution in yeasts.</title>
        <authorList>
            <consortium name="Genolevures"/>
            <person name="Dujon B."/>
            <person name="Sherman D."/>
            <person name="Fischer G."/>
            <person name="Durrens P."/>
            <person name="Casaregola S."/>
            <person name="Lafontaine I."/>
            <person name="de Montigny J."/>
            <person name="Marck C."/>
            <person name="Neuveglise C."/>
            <person name="Talla E."/>
            <person name="Goffard N."/>
            <person name="Frangeul L."/>
            <person name="Aigle M."/>
            <person name="Anthouard V."/>
            <person name="Babour A."/>
            <person name="Barbe V."/>
            <person name="Barnay S."/>
            <person name="Blanchin S."/>
            <person name="Beckerich J.M."/>
            <person name="Beyne E."/>
            <person name="Bleykasten C."/>
            <person name="Boisrame A."/>
            <person name="Boyer J."/>
            <person name="Cattolico L."/>
            <person name="Confanioleri F."/>
            <person name="de Daruvar A."/>
            <person name="Despons L."/>
            <person name="Fabre E."/>
            <person name="Fairhead C."/>
            <person name="Ferry-Dumazet H."/>
            <person name="Groppi A."/>
            <person name="Hantraye F."/>
            <person name="Hennequin C."/>
            <person name="Jauniaux N."/>
            <person name="Joyet P."/>
            <person name="Kachouri R."/>
            <person name="Kerrest A."/>
            <person name="Koszul R."/>
            <person name="Lemaire M."/>
            <person name="Lesur I."/>
            <person name="Ma L."/>
            <person name="Muller H."/>
            <person name="Nicaud J.M."/>
            <person name="Nikolski M."/>
            <person name="Oztas S."/>
            <person name="Ozier-Kalogeropoulos O."/>
            <person name="Pellenz S."/>
            <person name="Potier S."/>
            <person name="Richard G.F."/>
            <person name="Straub M.L."/>
            <person name="Suleau A."/>
            <person name="Swennene D."/>
            <person name="Tekaia F."/>
            <person name="Wesolowski-Louvel M."/>
            <person name="Westhof E."/>
            <person name="Wirth B."/>
            <person name="Zeniou-Meyer M."/>
            <person name="Zivanovic I."/>
            <person name="Bolotin-Fukuhara M."/>
            <person name="Thierry A."/>
            <person name="Bouchier C."/>
            <person name="Caudron B."/>
            <person name="Scarpelli C."/>
            <person name="Gaillardin C."/>
            <person name="Weissenbach J."/>
            <person name="Wincker P."/>
            <person name="Souciet J.L."/>
        </authorList>
    </citation>
    <scope>NUCLEOTIDE SEQUENCE [LARGE SCALE GENOMIC DNA]</scope>
    <source>
        <strain evidence="2">ATCC 36239 / CBS 767 / BCRC 21394 / JCM 1990 / NBRC 0083 / IGC 2968</strain>
    </source>
</reference>
<proteinExistence type="predicted"/>
<evidence type="ECO:0000313" key="1">
    <source>
        <dbReference type="EMBL" id="CAG87988.2"/>
    </source>
</evidence>
<dbReference type="HOGENOM" id="CLU_2687797_0_0_1"/>
<organism evidence="1 2">
    <name type="scientific">Debaryomyces hansenii (strain ATCC 36239 / CBS 767 / BCRC 21394 / JCM 1990 / NBRC 0083 / IGC 2968)</name>
    <name type="common">Yeast</name>
    <name type="synonym">Torulaspora hansenii</name>
    <dbReference type="NCBI Taxonomy" id="284592"/>
    <lineage>
        <taxon>Eukaryota</taxon>
        <taxon>Fungi</taxon>
        <taxon>Dikarya</taxon>
        <taxon>Ascomycota</taxon>
        <taxon>Saccharomycotina</taxon>
        <taxon>Pichiomycetes</taxon>
        <taxon>Debaryomycetaceae</taxon>
        <taxon>Debaryomyces</taxon>
    </lineage>
</organism>
<dbReference type="KEGG" id="dha:DEHA2E10252g"/>
<dbReference type="RefSeq" id="XP_459750.2">
    <property type="nucleotide sequence ID" value="XM_459750.1"/>
</dbReference>
<dbReference type="InParanoid" id="Q6BPX0"/>
<dbReference type="VEuPathDB" id="FungiDB:DEHA2E10252g"/>
<gene>
    <name evidence="1" type="ordered locus">DEHA2E10252g</name>
</gene>
<evidence type="ECO:0000313" key="2">
    <source>
        <dbReference type="Proteomes" id="UP000000599"/>
    </source>
</evidence>
<dbReference type="Proteomes" id="UP000000599">
    <property type="component" value="Chromosome E"/>
</dbReference>
<name>Q6BPX0_DEBHA</name>
<dbReference type="AlphaFoldDB" id="Q6BPX0"/>
<keyword evidence="2" id="KW-1185">Reference proteome</keyword>
<sequence>MLYAPSSGSCLSKQLIGLGQTCLKCGVWKKAQNKSLSRIYFDSFDMIWNAESIGFQNVYTNYQHRCTSSSCMVQ</sequence>
<dbReference type="EMBL" id="CR382137">
    <property type="protein sequence ID" value="CAG87988.2"/>
    <property type="molecule type" value="Genomic_DNA"/>
</dbReference>
<dbReference type="GeneID" id="2902693"/>
<accession>Q6BPX0</accession>
<protein>
    <submittedName>
        <fullName evidence="1">DEHA2E10252p</fullName>
    </submittedName>
</protein>